<dbReference type="EMBL" id="JH159153">
    <property type="protein sequence ID" value="EGZ19127.1"/>
    <property type="molecule type" value="Genomic_DNA"/>
</dbReference>
<dbReference type="FunFam" id="3.90.1410.10:FF:000029">
    <property type="entry name" value="Predicted protein"/>
    <property type="match status" value="1"/>
</dbReference>
<dbReference type="Gene3D" id="3.90.1420.10">
    <property type="entry name" value="Rubisco LSMT, substrate-binding domain"/>
    <property type="match status" value="1"/>
</dbReference>
<dbReference type="AlphaFoldDB" id="G4Z9L3"/>
<dbReference type="InParanoid" id="G4Z9L3"/>
<evidence type="ECO:0000256" key="3">
    <source>
        <dbReference type="ARBA" id="ARBA00022691"/>
    </source>
</evidence>
<dbReference type="SUPFAM" id="SSF81822">
    <property type="entry name" value="RuBisCo LSMT C-terminal, substrate-binding domain"/>
    <property type="match status" value="1"/>
</dbReference>
<evidence type="ECO:0000313" key="5">
    <source>
        <dbReference type="EMBL" id="EGZ19127.1"/>
    </source>
</evidence>
<accession>G4Z9L3</accession>
<dbReference type="STRING" id="1094619.G4Z9L3"/>
<evidence type="ECO:0000313" key="6">
    <source>
        <dbReference type="Proteomes" id="UP000002640"/>
    </source>
</evidence>
<dbReference type="SMR" id="G4Z9L3"/>
<dbReference type="Proteomes" id="UP000002640">
    <property type="component" value="Unassembled WGS sequence"/>
</dbReference>
<dbReference type="GeneID" id="20657003"/>
<evidence type="ECO:0000259" key="4">
    <source>
        <dbReference type="Pfam" id="PF09273"/>
    </source>
</evidence>
<gene>
    <name evidence="5" type="ORF">PHYSODRAFT_493969</name>
</gene>
<feature type="domain" description="Rubisco LSMT substrate-binding" evidence="4">
    <location>
        <begin position="254"/>
        <end position="348"/>
    </location>
</feature>
<dbReference type="Gene3D" id="3.90.1410.10">
    <property type="entry name" value="set domain protein methyltransferase, domain 1"/>
    <property type="match status" value="2"/>
</dbReference>
<reference evidence="5 6" key="1">
    <citation type="journal article" date="2006" name="Science">
        <title>Phytophthora genome sequences uncover evolutionary origins and mechanisms of pathogenesis.</title>
        <authorList>
            <person name="Tyler B.M."/>
            <person name="Tripathy S."/>
            <person name="Zhang X."/>
            <person name="Dehal P."/>
            <person name="Jiang R.H."/>
            <person name="Aerts A."/>
            <person name="Arredondo F.D."/>
            <person name="Baxter L."/>
            <person name="Bensasson D."/>
            <person name="Beynon J.L."/>
            <person name="Chapman J."/>
            <person name="Damasceno C.M."/>
            <person name="Dorrance A.E."/>
            <person name="Dou D."/>
            <person name="Dickerman A.W."/>
            <person name="Dubchak I.L."/>
            <person name="Garbelotto M."/>
            <person name="Gijzen M."/>
            <person name="Gordon S.G."/>
            <person name="Govers F."/>
            <person name="Grunwald N.J."/>
            <person name="Huang W."/>
            <person name="Ivors K.L."/>
            <person name="Jones R.W."/>
            <person name="Kamoun S."/>
            <person name="Krampis K."/>
            <person name="Lamour K.H."/>
            <person name="Lee M.K."/>
            <person name="McDonald W.H."/>
            <person name="Medina M."/>
            <person name="Meijer H.J."/>
            <person name="Nordberg E.K."/>
            <person name="Maclean D.J."/>
            <person name="Ospina-Giraldo M.D."/>
            <person name="Morris P.F."/>
            <person name="Phuntumart V."/>
            <person name="Putnam N.H."/>
            <person name="Rash S."/>
            <person name="Rose J.K."/>
            <person name="Sakihama Y."/>
            <person name="Salamov A.A."/>
            <person name="Savidor A."/>
            <person name="Scheuring C.F."/>
            <person name="Smith B.M."/>
            <person name="Sobral B.W."/>
            <person name="Terry A."/>
            <person name="Torto-Alalibo T.A."/>
            <person name="Win J."/>
            <person name="Xu Z."/>
            <person name="Zhang H."/>
            <person name="Grigoriev I.V."/>
            <person name="Rokhsar D.S."/>
            <person name="Boore J.L."/>
        </authorList>
    </citation>
    <scope>NUCLEOTIDE SEQUENCE [LARGE SCALE GENOMIC DNA]</scope>
    <source>
        <strain evidence="5 6">P6497</strain>
    </source>
</reference>
<dbReference type="InterPro" id="IPR036464">
    <property type="entry name" value="Rubisco_LSMT_subst-bd_sf"/>
</dbReference>
<dbReference type="OMA" id="LQDERMI"/>
<dbReference type="RefSeq" id="XP_009521844.1">
    <property type="nucleotide sequence ID" value="XM_009523549.1"/>
</dbReference>
<dbReference type="KEGG" id="psoj:PHYSODRAFT_493969"/>
<keyword evidence="2" id="KW-0808">Transferase</keyword>
<evidence type="ECO:0000256" key="1">
    <source>
        <dbReference type="ARBA" id="ARBA00022603"/>
    </source>
</evidence>
<dbReference type="CDD" id="cd10527">
    <property type="entry name" value="SET_LSMT"/>
    <property type="match status" value="2"/>
</dbReference>
<dbReference type="GO" id="GO:0032259">
    <property type="term" value="P:methylation"/>
    <property type="evidence" value="ECO:0007669"/>
    <property type="project" value="UniProtKB-KW"/>
</dbReference>
<dbReference type="GO" id="GO:0016279">
    <property type="term" value="F:protein-lysine N-methyltransferase activity"/>
    <property type="evidence" value="ECO:0007669"/>
    <property type="project" value="TreeGrafter"/>
</dbReference>
<organism evidence="5 6">
    <name type="scientific">Phytophthora sojae (strain P6497)</name>
    <name type="common">Soybean stem and root rot agent</name>
    <name type="synonym">Phytophthora megasperma f. sp. glycines</name>
    <dbReference type="NCBI Taxonomy" id="1094619"/>
    <lineage>
        <taxon>Eukaryota</taxon>
        <taxon>Sar</taxon>
        <taxon>Stramenopiles</taxon>
        <taxon>Oomycota</taxon>
        <taxon>Peronosporomycetes</taxon>
        <taxon>Peronosporales</taxon>
        <taxon>Peronosporaceae</taxon>
        <taxon>Phytophthora</taxon>
    </lineage>
</organism>
<protein>
    <recommendedName>
        <fullName evidence="4">Rubisco LSMT substrate-binding domain-containing protein</fullName>
    </recommendedName>
</protein>
<keyword evidence="3" id="KW-0949">S-adenosyl-L-methionine</keyword>
<dbReference type="Pfam" id="PF09273">
    <property type="entry name" value="Rubis-subs-bind"/>
    <property type="match status" value="1"/>
</dbReference>
<proteinExistence type="predicted"/>
<name>G4Z9L3_PHYSP</name>
<dbReference type="InterPro" id="IPR050600">
    <property type="entry name" value="SETD3_SETD6_MTase"/>
</dbReference>
<keyword evidence="1" id="KW-0489">Methyltransferase</keyword>
<dbReference type="InterPro" id="IPR046341">
    <property type="entry name" value="SET_dom_sf"/>
</dbReference>
<sequence>MGKLQQDPEELLTAFLLWEELSGHESRWTPYLSLLPPLSSRDDVVSPLFFSSDEVVEALQDERMVKTARAERQRAKKAHGRFKRLFRSFPALKALEWPQYAWARFLVNSRAFSIQGQRVLVPFGDIFNGKPDDDAREHDNGQRFLQLHDLQSMGMTIRADRGAAKGKQLFEDYGDNSNYVYFLHHGFLMGDGCFDCAAFRLPPLTDAYEQNADDKERAETLAAKVRVLSRIRVDDAPLACISRSGKLEDPGLVSIYTALYNMDAGQAAACNEAETFSECFPPELMSTMNAEPGTQEISLMVDAIRRQLANYPTTVEDDRRILVQDGDVAESRDIKHATAFRLSRKEILHEARSVLEQQLQHIEQETEDGDNNYPLELESTEIDEESSKLDRFLQWIARQDFPVNHLELRYVSEAVGYGTFATKPLSAGDAYLKVPVQIVMNVHSALKSPWVRQTMHELQKHRASVSREEMLLLLHLLEEKIGPNCLQSRWKPYLDMLPALESTLGSPLFYEEDEEQLKALQGIDLKFLVVNYRSRVSQAFTALSDTLKRSSHDETLAWLTERRFRWANAILDSRSIWWSSQRHLVPLLDMVNCHELGSDHKPHHTTLDSTGRHAVTKASWDFVAGQEVVENYAQPNYIYLLYHGFVLSDNSHDCAHFHLEIPPTARQRQFAPMLQSLEIYAWSSDLCVSLTDEKVAKFTKVALMVTDPNEALQLFGSGAAWPKSAALSLVDDRLNQLLTSSWETATTDFRTLSIRRYREQQLQHLTTLRTKLQEER</sequence>
<keyword evidence="6" id="KW-1185">Reference proteome</keyword>
<evidence type="ECO:0000256" key="2">
    <source>
        <dbReference type="ARBA" id="ARBA00022679"/>
    </source>
</evidence>
<dbReference type="PANTHER" id="PTHR13271:SF121">
    <property type="entry name" value="SET DOMAIN-CONTAINING PROTEIN"/>
    <property type="match status" value="1"/>
</dbReference>
<dbReference type="SUPFAM" id="SSF82199">
    <property type="entry name" value="SET domain"/>
    <property type="match status" value="2"/>
</dbReference>
<dbReference type="PANTHER" id="PTHR13271">
    <property type="entry name" value="UNCHARACTERIZED PUTATIVE METHYLTRANSFERASE"/>
    <property type="match status" value="1"/>
</dbReference>
<dbReference type="InterPro" id="IPR015353">
    <property type="entry name" value="Rubisco_LSMT_subst-bd"/>
</dbReference>